<dbReference type="NCBIfam" id="TIGR01494">
    <property type="entry name" value="ATPase_P-type"/>
    <property type="match status" value="2"/>
</dbReference>
<evidence type="ECO:0000256" key="9">
    <source>
        <dbReference type="SAM" id="MobiDB-lite"/>
    </source>
</evidence>
<dbReference type="PRINTS" id="PR00119">
    <property type="entry name" value="CATATPASE"/>
</dbReference>
<evidence type="ECO:0000259" key="10">
    <source>
        <dbReference type="SMART" id="SM00831"/>
    </source>
</evidence>
<keyword evidence="5" id="KW-1278">Translocase</keyword>
<dbReference type="Gene3D" id="1.20.1110.10">
    <property type="entry name" value="Calcium-transporting ATPase, transmembrane domain"/>
    <property type="match status" value="1"/>
</dbReference>
<keyword evidence="6" id="KW-1133">Transmembrane helix</keyword>
<evidence type="ECO:0000313" key="11">
    <source>
        <dbReference type="EMBL" id="GAA0447753.1"/>
    </source>
</evidence>
<evidence type="ECO:0000256" key="6">
    <source>
        <dbReference type="ARBA" id="ARBA00022989"/>
    </source>
</evidence>
<gene>
    <name evidence="11" type="ORF">GCM10010361_09560</name>
</gene>
<dbReference type="Gene3D" id="3.40.1110.10">
    <property type="entry name" value="Calcium-transporting ATPase, cytoplasmic domain N"/>
    <property type="match status" value="1"/>
</dbReference>
<feature type="region of interest" description="Disordered" evidence="9">
    <location>
        <begin position="1453"/>
        <end position="1476"/>
    </location>
</feature>
<evidence type="ECO:0000256" key="5">
    <source>
        <dbReference type="ARBA" id="ARBA00022967"/>
    </source>
</evidence>
<dbReference type="PROSITE" id="PS00154">
    <property type="entry name" value="ATPASE_E1_E2"/>
    <property type="match status" value="1"/>
</dbReference>
<dbReference type="InterPro" id="IPR036412">
    <property type="entry name" value="HAD-like_sf"/>
</dbReference>
<reference evidence="12" key="1">
    <citation type="journal article" date="2019" name="Int. J. Syst. Evol. Microbiol.">
        <title>The Global Catalogue of Microorganisms (GCM) 10K type strain sequencing project: providing services to taxonomists for standard genome sequencing and annotation.</title>
        <authorList>
            <consortium name="The Broad Institute Genomics Platform"/>
            <consortium name="The Broad Institute Genome Sequencing Center for Infectious Disease"/>
            <person name="Wu L."/>
            <person name="Ma J."/>
        </authorList>
    </citation>
    <scope>NUCLEOTIDE SEQUENCE [LARGE SCALE GENOMIC DNA]</scope>
    <source>
        <strain evidence="12">JCM 4805</strain>
    </source>
</reference>
<protein>
    <recommendedName>
        <fullName evidence="10">Cation-transporting P-type ATPase N-terminal domain-containing protein</fullName>
    </recommendedName>
</protein>
<keyword evidence="7" id="KW-0472">Membrane</keyword>
<sequence length="1476" mass="151997">MARSAVSALGTPARPRTRIIDERIHIAVRGLQEAEEATATAVTAAVERRLAALPAVRWAAVNTVLGYAVLALETEGGIDADTAKALTEAVEEIEEEHGLTGPLPEHPATHGDIQRAALSLALQAAAVPVATAVRLAQRTPLPVGLSALVSLIDAQPALRRRVTAVVGPRNVDVVLAGLSALAQAGHGGFIGLGVDSVRHALRLAETVAHREAWEAAEQRVSESERHARAAVVPTEPRAVPLREGPVERYARRSGWVAGTVFTGTFAVTRKAMPAASAAVAALPKPPWTAREAFAGALGRGLSQRGVLIADPGALRRLDRVRTVVLDTDALLTGAHLLADLLPLDEERSTGDLAATAYRLFDGHRPTAVHEEGDWTLAPHRPAGRSGKDGPEAAAVTEAERRLRRGGAEHILALAHRGRPCALVAVVPELHEAAEGLVAAARQHGLTLLTAGSYVSHVALSDAHGSVPGGDRLAASVRDLQRDGSGVLLASADRTALAAADVGAGVTGRDGVLPWGASLYVGHDLAQLGVLVAACGAARPVSQRGVRLAQAAAVVGTVTTLAGRRKRGMAARSLLAVNAAATLGMAQGVWSAAQALRAGGARMPARRPWHAMTPDTVLDMTGGSEEGLTMRQVRSRTRATEDRTQEPSLLRAVATETANPLTPVLLGGAALSAGVGALLDAYIIVGVTLLSGCIGGVQRHLADRAVADLHRRSAVMATALRDGEERQLPSEELVAGDVVSLTAGDVVPADCRLLTTRGLEADESALTGESLPVAKDVAPVLAADLADRTSMAYEGTTVAAGRARAVVVATGAATEAGRGAQAGRGAAAPVGVERRLAQITRTTMPVALGAAGTLMAVGLMRGRPARETVGAGVGLAVASVPEGLPFLVSAAQLAAARRLSTQGVLVRDPRTIEAVGRTDVLCFDKTGTLTHGQISLTAVSAAGRSLALERLGDEHQDVLAAGLRATPRRRRKQPLAHVTDNAVVAGAEEAGVHRTRSAPGWKRADQLPFEPSRGFHAAIGRSGKEWVLSVKGAPEEVIQRCTSRAGRKLEPADRDELLAEGEKLAAEGHRVLAVAERRMSKEPADEGKLTDEAVGKLGFLGFLAFSDQVRGTAGDSVRELADAGVHIVMITGDHPQTAESIAKELGLINGHRVITGAELDGLDDAALDKVLPNVGVVARSTPEHKVRVVQAFQRLGRTVAMTGDGANDAPAIRIADVGIALGGRGTPAARAAADLVVTDDRLETILAVLIEGRAMWASVRQALAMLVGGNLGEIAFTVLGATVSGTSPLTARQLLLVNLFTDLLPAIALAVRAPHPEAVVRLLREGPEASLGAALTDETAQRALATATGAAAGWLAARLTGRPARARTVALAALVATQLGQTLVIGGGDRSVVASAAGSMAALAAVVQTPGLSHFFGCTPLGPVAWTIALSAAGAATAGSSLLPPLITRMEALASRGKGEPAAEPSEGKEEPEAVTA</sequence>
<dbReference type="InterPro" id="IPR001757">
    <property type="entry name" value="P_typ_ATPase"/>
</dbReference>
<dbReference type="SFLD" id="SFLDF00027">
    <property type="entry name" value="p-type_atpase"/>
    <property type="match status" value="1"/>
</dbReference>
<keyword evidence="2" id="KW-0812">Transmembrane</keyword>
<dbReference type="PANTHER" id="PTHR42861">
    <property type="entry name" value="CALCIUM-TRANSPORTING ATPASE"/>
    <property type="match status" value="1"/>
</dbReference>
<dbReference type="Gene3D" id="3.40.50.1000">
    <property type="entry name" value="HAD superfamily/HAD-like"/>
    <property type="match status" value="1"/>
</dbReference>
<dbReference type="InterPro" id="IPR023299">
    <property type="entry name" value="ATPase_P-typ_cyto_dom_N"/>
</dbReference>
<dbReference type="InterPro" id="IPR006068">
    <property type="entry name" value="ATPase_P-typ_cation-transptr_C"/>
</dbReference>
<dbReference type="SUPFAM" id="SSF81653">
    <property type="entry name" value="Calcium ATPase, transduction domain A"/>
    <property type="match status" value="1"/>
</dbReference>
<dbReference type="SFLD" id="SFLDG00002">
    <property type="entry name" value="C1.7:_P-type_atpase_like"/>
    <property type="match status" value="1"/>
</dbReference>
<keyword evidence="12" id="KW-1185">Reference proteome</keyword>
<evidence type="ECO:0000256" key="4">
    <source>
        <dbReference type="ARBA" id="ARBA00022840"/>
    </source>
</evidence>
<evidence type="ECO:0000256" key="1">
    <source>
        <dbReference type="ARBA" id="ARBA00004651"/>
    </source>
</evidence>
<feature type="compositionally biased region" description="Basic and acidic residues" evidence="9">
    <location>
        <begin position="1456"/>
        <end position="1476"/>
    </location>
</feature>
<comment type="subcellular location">
    <subcellularLocation>
        <location evidence="1">Cell membrane</location>
        <topology evidence="1">Multi-pass membrane protein</topology>
    </subcellularLocation>
</comment>
<evidence type="ECO:0000256" key="8">
    <source>
        <dbReference type="ARBA" id="ARBA00049360"/>
    </source>
</evidence>
<feature type="domain" description="Cation-transporting P-type ATPase N-terminal" evidence="10">
    <location>
        <begin position="607"/>
        <end position="676"/>
    </location>
</feature>
<comment type="catalytic activity">
    <reaction evidence="8">
        <text>ATP + H2O = ADP + phosphate + H(+)</text>
        <dbReference type="Rhea" id="RHEA:13065"/>
        <dbReference type="ChEBI" id="CHEBI:15377"/>
        <dbReference type="ChEBI" id="CHEBI:15378"/>
        <dbReference type="ChEBI" id="CHEBI:30616"/>
        <dbReference type="ChEBI" id="CHEBI:43474"/>
        <dbReference type="ChEBI" id="CHEBI:456216"/>
    </reaction>
</comment>
<dbReference type="Proteomes" id="UP001500909">
    <property type="component" value="Unassembled WGS sequence"/>
</dbReference>
<evidence type="ECO:0000313" key="12">
    <source>
        <dbReference type="Proteomes" id="UP001500909"/>
    </source>
</evidence>
<organism evidence="11 12">
    <name type="scientific">Streptomyces olivaceiscleroticus</name>
    <dbReference type="NCBI Taxonomy" id="68245"/>
    <lineage>
        <taxon>Bacteria</taxon>
        <taxon>Bacillati</taxon>
        <taxon>Actinomycetota</taxon>
        <taxon>Actinomycetes</taxon>
        <taxon>Kitasatosporales</taxon>
        <taxon>Streptomycetaceae</taxon>
        <taxon>Streptomyces</taxon>
    </lineage>
</organism>
<name>A0ABP3JBE3_9ACTN</name>
<proteinExistence type="predicted"/>
<evidence type="ECO:0000256" key="3">
    <source>
        <dbReference type="ARBA" id="ARBA00022741"/>
    </source>
</evidence>
<dbReference type="SUPFAM" id="SSF56784">
    <property type="entry name" value="HAD-like"/>
    <property type="match status" value="1"/>
</dbReference>
<dbReference type="SFLD" id="SFLDS00003">
    <property type="entry name" value="Haloacid_Dehalogenase"/>
    <property type="match status" value="1"/>
</dbReference>
<evidence type="ECO:0000256" key="7">
    <source>
        <dbReference type="ARBA" id="ARBA00023136"/>
    </source>
</evidence>
<dbReference type="SUPFAM" id="SSF81665">
    <property type="entry name" value="Calcium ATPase, transmembrane domain M"/>
    <property type="match status" value="1"/>
</dbReference>
<evidence type="ECO:0000256" key="2">
    <source>
        <dbReference type="ARBA" id="ARBA00022692"/>
    </source>
</evidence>
<dbReference type="InterPro" id="IPR044492">
    <property type="entry name" value="P_typ_ATPase_HD_dom"/>
</dbReference>
<dbReference type="PRINTS" id="PR00120">
    <property type="entry name" value="HATPASE"/>
</dbReference>
<dbReference type="InterPro" id="IPR008250">
    <property type="entry name" value="ATPase_P-typ_transduc_dom_A_sf"/>
</dbReference>
<dbReference type="InterPro" id="IPR018303">
    <property type="entry name" value="ATPase_P-typ_P_site"/>
</dbReference>
<dbReference type="Gene3D" id="2.70.150.10">
    <property type="entry name" value="Calcium-transporting ATPase, cytoplasmic transduction domain A"/>
    <property type="match status" value="1"/>
</dbReference>
<dbReference type="InterPro" id="IPR004014">
    <property type="entry name" value="ATPase_P-typ_cation-transptr_N"/>
</dbReference>
<dbReference type="InterPro" id="IPR023214">
    <property type="entry name" value="HAD_sf"/>
</dbReference>
<accession>A0ABP3JBE3</accession>
<comment type="caution">
    <text evidence="11">The sequence shown here is derived from an EMBL/GenBank/DDBJ whole genome shotgun (WGS) entry which is preliminary data.</text>
</comment>
<dbReference type="Pfam" id="PF00122">
    <property type="entry name" value="E1-E2_ATPase"/>
    <property type="match status" value="1"/>
</dbReference>
<dbReference type="InterPro" id="IPR059000">
    <property type="entry name" value="ATPase_P-type_domA"/>
</dbReference>
<dbReference type="Pfam" id="PF13246">
    <property type="entry name" value="Cation_ATPase"/>
    <property type="match status" value="1"/>
</dbReference>
<keyword evidence="4" id="KW-0067">ATP-binding</keyword>
<dbReference type="SMART" id="SM00831">
    <property type="entry name" value="Cation_ATPase_N"/>
    <property type="match status" value="1"/>
</dbReference>
<dbReference type="Pfam" id="PF00689">
    <property type="entry name" value="Cation_ATPase_C"/>
    <property type="match status" value="1"/>
</dbReference>
<dbReference type="InterPro" id="IPR023298">
    <property type="entry name" value="ATPase_P-typ_TM_dom_sf"/>
</dbReference>
<dbReference type="EMBL" id="BAAABY010000009">
    <property type="protein sequence ID" value="GAA0447753.1"/>
    <property type="molecule type" value="Genomic_DNA"/>
</dbReference>
<keyword evidence="3" id="KW-0547">Nucleotide-binding</keyword>